<evidence type="ECO:0000313" key="3">
    <source>
        <dbReference type="Proteomes" id="UP000272400"/>
    </source>
</evidence>
<dbReference type="PANTHER" id="PTHR43881">
    <property type="entry name" value="GAMMA-GLUTAMYLTRANSPEPTIDASE (AFU_ORTHOLOGUE AFUA_4G13580)"/>
    <property type="match status" value="1"/>
</dbReference>
<dbReference type="EMBL" id="RJKE01000001">
    <property type="protein sequence ID" value="ROO89091.1"/>
    <property type="molecule type" value="Genomic_DNA"/>
</dbReference>
<organism evidence="2 3">
    <name type="scientific">Actinocorallia herbida</name>
    <dbReference type="NCBI Taxonomy" id="58109"/>
    <lineage>
        <taxon>Bacteria</taxon>
        <taxon>Bacillati</taxon>
        <taxon>Actinomycetota</taxon>
        <taxon>Actinomycetes</taxon>
        <taxon>Streptosporangiales</taxon>
        <taxon>Thermomonosporaceae</taxon>
        <taxon>Actinocorallia</taxon>
    </lineage>
</organism>
<dbReference type="InterPro" id="IPR029055">
    <property type="entry name" value="Ntn_hydrolases_N"/>
</dbReference>
<keyword evidence="2" id="KW-0808">Transferase</keyword>
<dbReference type="RefSeq" id="WP_170201686.1">
    <property type="nucleotide sequence ID" value="NZ_RJKE01000001.1"/>
</dbReference>
<feature type="region of interest" description="Disordered" evidence="1">
    <location>
        <begin position="492"/>
        <end position="511"/>
    </location>
</feature>
<dbReference type="PRINTS" id="PR01210">
    <property type="entry name" value="GGTRANSPTASE"/>
</dbReference>
<accession>A0A3N1D6C6</accession>
<evidence type="ECO:0000256" key="1">
    <source>
        <dbReference type="SAM" id="MobiDB-lite"/>
    </source>
</evidence>
<dbReference type="Proteomes" id="UP000272400">
    <property type="component" value="Unassembled WGS sequence"/>
</dbReference>
<dbReference type="Gene3D" id="3.60.20.40">
    <property type="match status" value="1"/>
</dbReference>
<dbReference type="Pfam" id="PF01019">
    <property type="entry name" value="G_glu_transpept"/>
    <property type="match status" value="1"/>
</dbReference>
<proteinExistence type="predicted"/>
<dbReference type="GO" id="GO:0016740">
    <property type="term" value="F:transferase activity"/>
    <property type="evidence" value="ECO:0007669"/>
    <property type="project" value="UniProtKB-KW"/>
</dbReference>
<dbReference type="InterPro" id="IPR043137">
    <property type="entry name" value="GGT_ssub_C"/>
</dbReference>
<sequence>MGSERVEGAAGRVAVAAPHAAAVEAAEEAVRGGGNAIDAALAAAAALTVVYPHQCSLGGDLIALVHDERSGDGPVAVLSAGTVPAGLDLEALAGAPMPRRGIETVTVPGAVAGWRAIAALGAARPLGEALRAAARTAAKGAPVSPGLARAIEAQREAVLADPGLREVFAPEGEPLGEGDVFVQPALAATLEELAEDPASFYTGAVAARLAAGLAGLGGAHTAADLAAHEAETVPALGRELGGVHWWVAPPPSQGALLLGVLPAALEAAASGREAGLVEASLRGMDVRDRELGDPRTAPVDVRAMTDLRVSSTEPAPPSGRALGDTVAVTAVDGAGLSVTLIQSVFQTFGAGLLERSTGIVLHNRGASFSTDPASPARIAHGSRPPHTLCPLIVQAPGLTAAVGCQGGRAQPWILAQAAPDLAEPSANPAAVLARPRWVVGAKDLGHDVPTLVGEPGTAGAVNAASALGVPVDRRDGPQDEAGHVQVARRAAGRLDAATDPRADGAAAVLHP</sequence>
<reference evidence="2 3" key="1">
    <citation type="submission" date="2018-11" db="EMBL/GenBank/DDBJ databases">
        <title>Sequencing the genomes of 1000 actinobacteria strains.</title>
        <authorList>
            <person name="Klenk H.-P."/>
        </authorList>
    </citation>
    <scope>NUCLEOTIDE SEQUENCE [LARGE SCALE GENOMIC DNA]</scope>
    <source>
        <strain evidence="2 3">DSM 44254</strain>
    </source>
</reference>
<dbReference type="SUPFAM" id="SSF56235">
    <property type="entry name" value="N-terminal nucleophile aminohydrolases (Ntn hydrolases)"/>
    <property type="match status" value="1"/>
</dbReference>
<gene>
    <name evidence="2" type="ORF">EDD29_6778</name>
</gene>
<dbReference type="AlphaFoldDB" id="A0A3N1D6C6"/>
<dbReference type="InterPro" id="IPR052896">
    <property type="entry name" value="GGT-like_enzyme"/>
</dbReference>
<protein>
    <submittedName>
        <fullName evidence="2">Gamma-glutamyltransferase 2</fullName>
    </submittedName>
</protein>
<comment type="caution">
    <text evidence="2">The sequence shown here is derived from an EMBL/GenBank/DDBJ whole genome shotgun (WGS) entry which is preliminary data.</text>
</comment>
<name>A0A3N1D6C6_9ACTN</name>
<dbReference type="PANTHER" id="PTHR43881:SF5">
    <property type="entry name" value="GAMMA-GLUTAMYLTRANSPEPTIDASE"/>
    <property type="match status" value="1"/>
</dbReference>
<evidence type="ECO:0000313" key="2">
    <source>
        <dbReference type="EMBL" id="ROO89091.1"/>
    </source>
</evidence>
<keyword evidence="3" id="KW-1185">Reference proteome</keyword>